<comment type="similarity">
    <text evidence="2">Belongs to the bacterial solute-binding protein 5 family.</text>
</comment>
<dbReference type="InterPro" id="IPR030678">
    <property type="entry name" value="Peptide/Ni-bd"/>
</dbReference>
<accession>A0A917V815</accession>
<evidence type="ECO:0000313" key="6">
    <source>
        <dbReference type="EMBL" id="GGK50206.1"/>
    </source>
</evidence>
<keyword evidence="7" id="KW-1185">Reference proteome</keyword>
<dbReference type="GO" id="GO:0015833">
    <property type="term" value="P:peptide transport"/>
    <property type="evidence" value="ECO:0007669"/>
    <property type="project" value="TreeGrafter"/>
</dbReference>
<dbReference type="InterPro" id="IPR039424">
    <property type="entry name" value="SBP_5"/>
</dbReference>
<dbReference type="InterPro" id="IPR000914">
    <property type="entry name" value="SBP_5_dom"/>
</dbReference>
<dbReference type="GO" id="GO:1904680">
    <property type="term" value="F:peptide transmembrane transporter activity"/>
    <property type="evidence" value="ECO:0007669"/>
    <property type="project" value="TreeGrafter"/>
</dbReference>
<comment type="caution">
    <text evidence="6">The sequence shown here is derived from an EMBL/GenBank/DDBJ whole genome shotgun (WGS) entry which is preliminary data.</text>
</comment>
<name>A0A917V815_9HYPH</name>
<dbReference type="PANTHER" id="PTHR30290">
    <property type="entry name" value="PERIPLASMIC BINDING COMPONENT OF ABC TRANSPORTER"/>
    <property type="match status" value="1"/>
</dbReference>
<evidence type="ECO:0000259" key="5">
    <source>
        <dbReference type="Pfam" id="PF00496"/>
    </source>
</evidence>
<dbReference type="GO" id="GO:0042884">
    <property type="term" value="P:microcin transport"/>
    <property type="evidence" value="ECO:0007669"/>
    <property type="project" value="TreeGrafter"/>
</dbReference>
<dbReference type="GO" id="GO:0030288">
    <property type="term" value="C:outer membrane-bounded periplasmic space"/>
    <property type="evidence" value="ECO:0007669"/>
    <property type="project" value="TreeGrafter"/>
</dbReference>
<dbReference type="Gene3D" id="3.40.190.10">
    <property type="entry name" value="Periplasmic binding protein-like II"/>
    <property type="match status" value="1"/>
</dbReference>
<evidence type="ECO:0000256" key="3">
    <source>
        <dbReference type="ARBA" id="ARBA00022729"/>
    </source>
</evidence>
<reference evidence="6 7" key="1">
    <citation type="journal article" date="2014" name="Int. J. Syst. Evol. Microbiol.">
        <title>Complete genome sequence of Corynebacterium casei LMG S-19264T (=DSM 44701T), isolated from a smear-ripened cheese.</title>
        <authorList>
            <consortium name="US DOE Joint Genome Institute (JGI-PGF)"/>
            <person name="Walter F."/>
            <person name="Albersmeier A."/>
            <person name="Kalinowski J."/>
            <person name="Ruckert C."/>
        </authorList>
    </citation>
    <scope>NUCLEOTIDE SEQUENCE [LARGE SCALE GENOMIC DNA]</scope>
    <source>
        <strain evidence="6 7">CGMCC 1.9161</strain>
    </source>
</reference>
<keyword evidence="3 4" id="KW-0732">Signal</keyword>
<dbReference type="GO" id="GO:0043190">
    <property type="term" value="C:ATP-binding cassette (ABC) transporter complex"/>
    <property type="evidence" value="ECO:0007669"/>
    <property type="project" value="InterPro"/>
</dbReference>
<proteinExistence type="inferred from homology"/>
<evidence type="ECO:0000256" key="1">
    <source>
        <dbReference type="ARBA" id="ARBA00004418"/>
    </source>
</evidence>
<feature type="chain" id="PRO_5037414289" evidence="4">
    <location>
        <begin position="37"/>
        <end position="615"/>
    </location>
</feature>
<dbReference type="Proteomes" id="UP000600449">
    <property type="component" value="Unassembled WGS sequence"/>
</dbReference>
<dbReference type="RefSeq" id="WP_244645615.1">
    <property type="nucleotide sequence ID" value="NZ_BMMF01000014.1"/>
</dbReference>
<evidence type="ECO:0000313" key="7">
    <source>
        <dbReference type="Proteomes" id="UP000600449"/>
    </source>
</evidence>
<dbReference type="Pfam" id="PF00496">
    <property type="entry name" value="SBP_bac_5"/>
    <property type="match status" value="1"/>
</dbReference>
<organism evidence="6 7">
    <name type="scientific">Salinarimonas ramus</name>
    <dbReference type="NCBI Taxonomy" id="690164"/>
    <lineage>
        <taxon>Bacteria</taxon>
        <taxon>Pseudomonadati</taxon>
        <taxon>Pseudomonadota</taxon>
        <taxon>Alphaproteobacteria</taxon>
        <taxon>Hyphomicrobiales</taxon>
        <taxon>Salinarimonadaceae</taxon>
        <taxon>Salinarimonas</taxon>
    </lineage>
</organism>
<evidence type="ECO:0000256" key="2">
    <source>
        <dbReference type="ARBA" id="ARBA00005695"/>
    </source>
</evidence>
<feature type="signal peptide" evidence="4">
    <location>
        <begin position="1"/>
        <end position="36"/>
    </location>
</feature>
<comment type="subcellular location">
    <subcellularLocation>
        <location evidence="1">Periplasm</location>
    </subcellularLocation>
</comment>
<dbReference type="Gene3D" id="3.10.105.10">
    <property type="entry name" value="Dipeptide-binding Protein, Domain 3"/>
    <property type="match status" value="1"/>
</dbReference>
<dbReference type="CDD" id="cd08497">
    <property type="entry name" value="MbnE-like"/>
    <property type="match status" value="1"/>
</dbReference>
<gene>
    <name evidence="6" type="ORF">GCM10011322_41520</name>
</gene>
<protein>
    <submittedName>
        <fullName evidence="6">ABC transporter substrate-binding protein</fullName>
    </submittedName>
</protein>
<sequence>MLLRPLTARLTRTGGLLRAGMLAALLIPVLALPAAAQDETPAPSHGMSMHGEPELPADFTHFPYADPEAPVGGRVAMALQGTYDGLNPTIVLGVAPDLAQKFVWESLMKRSLDEPFSLYGLVARSVTMPEDRSWAQFALDPRATFSDGEPLTAEDVRVSFELLREKGKPYFRGNFAKVTEIEIVDDHTIRFDFGDSGDRELPLLIAMMPIFATHTIDPETFDQTSLVPPIGSGPYEFAAVEPGERVVMRRRADYWGADLPVNVGMNLPEEIRYEFFRDANTMFEGFKTGIYDLRVEGDPTRWATGYDFPAMTEGRIVKEEVPQRTPQGMNGFVFNTRKDLFADRRVRQALGHLFDFQWVNENLLFGLFQRAGSYFDASDLSARGRPASEAERALLAPYADALLPEVMDGTWQPPQSDGSGRDRTLMREAVRLLGEAGWRLDGGVMRNAETGAPFAFEFLAVNRQQERLALNFADSLKRVGIDMSIRLVDDAQYWRRLADFDYDMIQWTWPASPSPGNEQVNRWTSAAAERSGSLNFAGAREPGIDAMIAAMLAATDRGEFETAVRALDRLLISGVYVVPLYIQSNLWVAYDSALERPDPAPLRGLPIEVWRRAGD</sequence>
<dbReference type="AlphaFoldDB" id="A0A917V815"/>
<dbReference type="PIRSF" id="PIRSF002741">
    <property type="entry name" value="MppA"/>
    <property type="match status" value="1"/>
</dbReference>
<feature type="domain" description="Solute-binding protein family 5" evidence="5">
    <location>
        <begin position="119"/>
        <end position="527"/>
    </location>
</feature>
<dbReference type="EMBL" id="BMMF01000014">
    <property type="protein sequence ID" value="GGK50206.1"/>
    <property type="molecule type" value="Genomic_DNA"/>
</dbReference>
<evidence type="ECO:0000256" key="4">
    <source>
        <dbReference type="SAM" id="SignalP"/>
    </source>
</evidence>
<dbReference type="PANTHER" id="PTHR30290:SF64">
    <property type="entry name" value="ABC TRANSPORTER PERIPLASMIC BINDING PROTEIN"/>
    <property type="match status" value="1"/>
</dbReference>
<dbReference type="SUPFAM" id="SSF53850">
    <property type="entry name" value="Periplasmic binding protein-like II"/>
    <property type="match status" value="1"/>
</dbReference>